<evidence type="ECO:0000256" key="3">
    <source>
        <dbReference type="ARBA" id="ARBA00022801"/>
    </source>
</evidence>
<dbReference type="GO" id="GO:0008233">
    <property type="term" value="F:peptidase activity"/>
    <property type="evidence" value="ECO:0007669"/>
    <property type="project" value="UniProtKB-KW"/>
</dbReference>
<proteinExistence type="predicted"/>
<dbReference type="Gene3D" id="3.30.70.360">
    <property type="match status" value="1"/>
</dbReference>
<evidence type="ECO:0000313" key="5">
    <source>
        <dbReference type="EMBL" id="CAB4645164.1"/>
    </source>
</evidence>
<accession>A0A6J6KA95</accession>
<keyword evidence="1" id="KW-0645">Protease</keyword>
<reference evidence="5" key="1">
    <citation type="submission" date="2020-05" db="EMBL/GenBank/DDBJ databases">
        <authorList>
            <person name="Chiriac C."/>
            <person name="Salcher M."/>
            <person name="Ghai R."/>
            <person name="Kavagutti S V."/>
        </authorList>
    </citation>
    <scope>NUCLEOTIDE SEQUENCE</scope>
</reference>
<dbReference type="InterPro" id="IPR011650">
    <property type="entry name" value="Peptidase_M20_dimer"/>
</dbReference>
<dbReference type="InterPro" id="IPR051458">
    <property type="entry name" value="Cyt/Met_Dipeptidase"/>
</dbReference>
<dbReference type="EMBL" id="CAEZVY010000086">
    <property type="protein sequence ID" value="CAB4645164.1"/>
    <property type="molecule type" value="Genomic_DNA"/>
</dbReference>
<keyword evidence="2" id="KW-0479">Metal-binding</keyword>
<sequence length="480" mass="50404">MWGSSPKITRMSQGESSARDVSGLRDLVVAGAPQIVADLSGLIRIPSVSWEGFDHAHLDASAARVAELFTATGLFGTVGVYRHGEGAPAVIARREAVGNAPTVVLYAHHDVQPPGEETQWDSPAFEPTVRDGRLYGRGSADDKAGIAVHLAALRALATHHAGDLRLGLVVFIEGEEENGSPSFAGFLDEHRELLQGEVIIVADSDNPSSTTPALTVSLRGNVTATLRVRTLNHAVHSGMFGGVLPDAMMAFVALAASFYDAQGGLAISGLEGVEQSKSGEVHKVGHEAPLAQGVSEVGRGSVPQRLWRSAALTITGMDIPSVAHASNSLLPEVSAKLSLRVPPGMSAGSALALLKDHITRQIRFGATWELQDVSLGEPFSLDPSGPVVGLAATALAKGFGSEAVYQGVGGSIPFISQLAEVFPQAQILVTGIEDPDTRAHSPNESLDLRVLWRAILSEAVILSELNRREISDLAGIRALD</sequence>
<organism evidence="5">
    <name type="scientific">freshwater metagenome</name>
    <dbReference type="NCBI Taxonomy" id="449393"/>
    <lineage>
        <taxon>unclassified sequences</taxon>
        <taxon>metagenomes</taxon>
        <taxon>ecological metagenomes</taxon>
    </lineage>
</organism>
<feature type="domain" description="Peptidase M20 dimerisation" evidence="4">
    <location>
        <begin position="218"/>
        <end position="360"/>
    </location>
</feature>
<dbReference type="GO" id="GO:0006508">
    <property type="term" value="P:proteolysis"/>
    <property type="evidence" value="ECO:0007669"/>
    <property type="project" value="UniProtKB-KW"/>
</dbReference>
<gene>
    <name evidence="5" type="ORF">UFOPK2158_00883</name>
</gene>
<name>A0A6J6KA95_9ZZZZ</name>
<evidence type="ECO:0000256" key="1">
    <source>
        <dbReference type="ARBA" id="ARBA00022670"/>
    </source>
</evidence>
<evidence type="ECO:0000259" key="4">
    <source>
        <dbReference type="Pfam" id="PF07687"/>
    </source>
</evidence>
<dbReference type="InterPro" id="IPR002933">
    <property type="entry name" value="Peptidase_M20"/>
</dbReference>
<protein>
    <submittedName>
        <fullName evidence="5">Unannotated protein</fullName>
    </submittedName>
</protein>
<evidence type="ECO:0000256" key="2">
    <source>
        <dbReference type="ARBA" id="ARBA00022723"/>
    </source>
</evidence>
<dbReference type="SUPFAM" id="SSF53187">
    <property type="entry name" value="Zn-dependent exopeptidases"/>
    <property type="match status" value="1"/>
</dbReference>
<dbReference type="PANTHER" id="PTHR43270">
    <property type="entry name" value="BETA-ALA-HIS DIPEPTIDASE"/>
    <property type="match status" value="1"/>
</dbReference>
<dbReference type="Gene3D" id="3.40.630.10">
    <property type="entry name" value="Zn peptidases"/>
    <property type="match status" value="1"/>
</dbReference>
<dbReference type="AlphaFoldDB" id="A0A6J6KA95"/>
<dbReference type="GO" id="GO:0046872">
    <property type="term" value="F:metal ion binding"/>
    <property type="evidence" value="ECO:0007669"/>
    <property type="project" value="UniProtKB-KW"/>
</dbReference>
<dbReference type="Pfam" id="PF01546">
    <property type="entry name" value="Peptidase_M20"/>
    <property type="match status" value="1"/>
</dbReference>
<dbReference type="PANTHER" id="PTHR43270:SF12">
    <property type="entry name" value="SUCCINYL-DIAMINOPIMELATE DESUCCINYLASE"/>
    <property type="match status" value="1"/>
</dbReference>
<dbReference type="Pfam" id="PF07687">
    <property type="entry name" value="M20_dimer"/>
    <property type="match status" value="1"/>
</dbReference>
<keyword evidence="3" id="KW-0378">Hydrolase</keyword>
<dbReference type="NCBIfam" id="NF005914">
    <property type="entry name" value="PRK07907.1"/>
    <property type="match status" value="1"/>
</dbReference>